<accession>A0A8S0SEL8</accession>
<comment type="caution">
    <text evidence="1">The sequence shown here is derived from an EMBL/GenBank/DDBJ whole genome shotgun (WGS) entry which is preliminary data.</text>
</comment>
<keyword evidence="2" id="KW-1185">Reference proteome</keyword>
<organism evidence="1 2">
    <name type="scientific">Olea europaea subsp. europaea</name>
    <dbReference type="NCBI Taxonomy" id="158383"/>
    <lineage>
        <taxon>Eukaryota</taxon>
        <taxon>Viridiplantae</taxon>
        <taxon>Streptophyta</taxon>
        <taxon>Embryophyta</taxon>
        <taxon>Tracheophyta</taxon>
        <taxon>Spermatophyta</taxon>
        <taxon>Magnoliopsida</taxon>
        <taxon>eudicotyledons</taxon>
        <taxon>Gunneridae</taxon>
        <taxon>Pentapetalae</taxon>
        <taxon>asterids</taxon>
        <taxon>lamiids</taxon>
        <taxon>Lamiales</taxon>
        <taxon>Oleaceae</taxon>
        <taxon>Oleeae</taxon>
        <taxon>Olea</taxon>
    </lineage>
</organism>
<evidence type="ECO:0000313" key="2">
    <source>
        <dbReference type="Proteomes" id="UP000594638"/>
    </source>
</evidence>
<protein>
    <submittedName>
        <fullName evidence="1">Uncharacterized protein</fullName>
    </submittedName>
</protein>
<reference evidence="1 2" key="1">
    <citation type="submission" date="2019-12" db="EMBL/GenBank/DDBJ databases">
        <authorList>
            <person name="Alioto T."/>
            <person name="Alioto T."/>
            <person name="Gomez Garrido J."/>
        </authorList>
    </citation>
    <scope>NUCLEOTIDE SEQUENCE [LARGE SCALE GENOMIC DNA]</scope>
</reference>
<dbReference type="Proteomes" id="UP000594638">
    <property type="component" value="Unassembled WGS sequence"/>
</dbReference>
<gene>
    <name evidence="1" type="ORF">OLEA9_A104673</name>
</gene>
<dbReference type="PANTHER" id="PTHR37181:SF1">
    <property type="entry name" value="F6A14.6 PROTEIN"/>
    <property type="match status" value="1"/>
</dbReference>
<dbReference type="EMBL" id="CACTIH010004308">
    <property type="protein sequence ID" value="CAA2990508.1"/>
    <property type="molecule type" value="Genomic_DNA"/>
</dbReference>
<dbReference type="OrthoDB" id="783877at2759"/>
<name>A0A8S0SEL8_OLEEU</name>
<dbReference type="PANTHER" id="PTHR37181">
    <property type="entry name" value="F6A14.6 PROTEIN"/>
    <property type="match status" value="1"/>
</dbReference>
<evidence type="ECO:0000313" key="1">
    <source>
        <dbReference type="EMBL" id="CAA2990508.1"/>
    </source>
</evidence>
<sequence>MFGSIHITTSLPITTSSFGLLLLQPTPPIAETPPPRLPMTLLEVITKASSTYPNYPDPDSNYQTVLNGDPIILRLKPETNELKEEYLVKRGLGRKQKCLAREASILLMVAHDEFTVSELCCIFSACVSKLNGEEMMALIKYLGKWPRKYERFPQVVPCPKASSLLGLEAPGM</sequence>
<dbReference type="Gramene" id="OE9A104673T1">
    <property type="protein sequence ID" value="OE9A104673C1"/>
    <property type="gene ID" value="OE9A104673"/>
</dbReference>
<dbReference type="AlphaFoldDB" id="A0A8S0SEL8"/>
<proteinExistence type="predicted"/>